<evidence type="ECO:0000256" key="7">
    <source>
        <dbReference type="ARBA" id="ARBA00023204"/>
    </source>
</evidence>
<evidence type="ECO:0000259" key="10">
    <source>
        <dbReference type="Pfam" id="PF02870"/>
    </source>
</evidence>
<dbReference type="GO" id="GO:0032259">
    <property type="term" value="P:methylation"/>
    <property type="evidence" value="ECO:0007669"/>
    <property type="project" value="UniProtKB-KW"/>
</dbReference>
<dbReference type="InterPro" id="IPR036631">
    <property type="entry name" value="MGMT_N_sf"/>
</dbReference>
<comment type="caution">
    <text evidence="11">The sequence shown here is derived from an EMBL/GenBank/DDBJ whole genome shotgun (WGS) entry which is preliminary data.</text>
</comment>
<evidence type="ECO:0000256" key="6">
    <source>
        <dbReference type="ARBA" id="ARBA00022763"/>
    </source>
</evidence>
<dbReference type="GO" id="GO:0003908">
    <property type="term" value="F:methylated-DNA-[protein]-cysteine S-methyltransferase activity"/>
    <property type="evidence" value="ECO:0007669"/>
    <property type="project" value="UniProtKB-EC"/>
</dbReference>
<dbReference type="InterPro" id="IPR036217">
    <property type="entry name" value="MethylDNA_cys_MeTrfase_DNAb"/>
</dbReference>
<name>A0A926KVR7_9BACL</name>
<reference evidence="11" key="1">
    <citation type="submission" date="2020-09" db="EMBL/GenBank/DDBJ databases">
        <title>Draft Genome Sequence of Paenibacillus sp. WST5.</title>
        <authorList>
            <person name="Bao Z."/>
        </authorList>
    </citation>
    <scope>NUCLEOTIDE SEQUENCE</scope>
    <source>
        <strain evidence="11">WST5</strain>
    </source>
</reference>
<dbReference type="Gene3D" id="1.10.10.10">
    <property type="entry name" value="Winged helix-like DNA-binding domain superfamily/Winged helix DNA-binding domain"/>
    <property type="match status" value="1"/>
</dbReference>
<keyword evidence="12" id="KW-1185">Reference proteome</keyword>
<evidence type="ECO:0000256" key="1">
    <source>
        <dbReference type="ARBA" id="ARBA00001286"/>
    </source>
</evidence>
<dbReference type="CDD" id="cd06445">
    <property type="entry name" value="ATase"/>
    <property type="match status" value="1"/>
</dbReference>
<keyword evidence="5" id="KW-0808">Transferase</keyword>
<comment type="catalytic activity">
    <reaction evidence="1">
        <text>a 4-O-methyl-thymidine in DNA + L-cysteinyl-[protein] = a thymidine in DNA + S-methyl-L-cysteinyl-[protein]</text>
        <dbReference type="Rhea" id="RHEA:53428"/>
        <dbReference type="Rhea" id="RHEA-COMP:10131"/>
        <dbReference type="Rhea" id="RHEA-COMP:10132"/>
        <dbReference type="Rhea" id="RHEA-COMP:13555"/>
        <dbReference type="Rhea" id="RHEA-COMP:13556"/>
        <dbReference type="ChEBI" id="CHEBI:29950"/>
        <dbReference type="ChEBI" id="CHEBI:82612"/>
        <dbReference type="ChEBI" id="CHEBI:137386"/>
        <dbReference type="ChEBI" id="CHEBI:137387"/>
        <dbReference type="EC" id="2.1.1.63"/>
    </reaction>
</comment>
<dbReference type="FunFam" id="1.10.10.10:FF:000214">
    <property type="entry name" value="Methylated-DNA--protein-cysteine methyltransferase"/>
    <property type="match status" value="1"/>
</dbReference>
<dbReference type="AlphaFoldDB" id="A0A926KVR7"/>
<dbReference type="InterPro" id="IPR008332">
    <property type="entry name" value="MethylG_MeTrfase_N"/>
</dbReference>
<proteinExistence type="inferred from homology"/>
<evidence type="ECO:0000256" key="3">
    <source>
        <dbReference type="ARBA" id="ARBA00011918"/>
    </source>
</evidence>
<evidence type="ECO:0000256" key="2">
    <source>
        <dbReference type="ARBA" id="ARBA00008711"/>
    </source>
</evidence>
<evidence type="ECO:0000313" key="11">
    <source>
        <dbReference type="EMBL" id="MBD0383781.1"/>
    </source>
</evidence>
<evidence type="ECO:0000256" key="8">
    <source>
        <dbReference type="ARBA" id="ARBA00049348"/>
    </source>
</evidence>
<dbReference type="EC" id="2.1.1.63" evidence="3"/>
<dbReference type="Proteomes" id="UP000650466">
    <property type="component" value="Unassembled WGS sequence"/>
</dbReference>
<accession>A0A926KVR7</accession>
<dbReference type="PANTHER" id="PTHR10815:SF12">
    <property type="entry name" value="METHYLATED-DNA--PROTEIN-CYSTEINE METHYLTRANSFERASE, INDUCIBLE"/>
    <property type="match status" value="1"/>
</dbReference>
<dbReference type="SUPFAM" id="SSF46767">
    <property type="entry name" value="Methylated DNA-protein cysteine methyltransferase, C-terminal domain"/>
    <property type="match status" value="1"/>
</dbReference>
<gene>
    <name evidence="11" type="ORF">ICC18_27270</name>
</gene>
<dbReference type="InterPro" id="IPR036388">
    <property type="entry name" value="WH-like_DNA-bd_sf"/>
</dbReference>
<dbReference type="RefSeq" id="WP_188177569.1">
    <property type="nucleotide sequence ID" value="NZ_JACVVD010000013.1"/>
</dbReference>
<keyword evidence="7" id="KW-0234">DNA repair</keyword>
<evidence type="ECO:0000256" key="4">
    <source>
        <dbReference type="ARBA" id="ARBA00022603"/>
    </source>
</evidence>
<keyword evidence="4" id="KW-0489">Methyltransferase</keyword>
<protein>
    <recommendedName>
        <fullName evidence="3">methylated-DNA--[protein]-cysteine S-methyltransferase</fullName>
        <ecNumber evidence="3">2.1.1.63</ecNumber>
    </recommendedName>
</protein>
<dbReference type="Pfam" id="PF02870">
    <property type="entry name" value="Methyltransf_1N"/>
    <property type="match status" value="1"/>
</dbReference>
<dbReference type="PANTHER" id="PTHR10815">
    <property type="entry name" value="METHYLATED-DNA--PROTEIN-CYSTEINE METHYLTRANSFERASE"/>
    <property type="match status" value="1"/>
</dbReference>
<dbReference type="NCBIfam" id="TIGR00589">
    <property type="entry name" value="ogt"/>
    <property type="match status" value="1"/>
</dbReference>
<sequence>MQTRTQNPIYWTVVHVDIWDLLLAASDQGLCYLQFLNSSPAQYMEDEVWSDLLKWIRKYAPGHELVRDQDFLEPYIVQIKEYLSGQRPVFTLSLDLRGTPFQMTIWQALQSIPHGQTSSYSEIAHKLDKIKAVRAVGTAIGANPVLIVVPCHRVLGKNGSLTGYRGGLQNKESLLSLEGRRAAKSNEKVGQAAIK</sequence>
<dbReference type="GO" id="GO:0006281">
    <property type="term" value="P:DNA repair"/>
    <property type="evidence" value="ECO:0007669"/>
    <property type="project" value="UniProtKB-KW"/>
</dbReference>
<comment type="similarity">
    <text evidence="2">Belongs to the MGMT family.</text>
</comment>
<dbReference type="Pfam" id="PF01035">
    <property type="entry name" value="DNA_binding_1"/>
    <property type="match status" value="1"/>
</dbReference>
<evidence type="ECO:0000313" key="12">
    <source>
        <dbReference type="Proteomes" id="UP000650466"/>
    </source>
</evidence>
<organism evidence="11 12">
    <name type="scientific">Paenibacillus sedimenti</name>
    <dbReference type="NCBI Taxonomy" id="2770274"/>
    <lineage>
        <taxon>Bacteria</taxon>
        <taxon>Bacillati</taxon>
        <taxon>Bacillota</taxon>
        <taxon>Bacilli</taxon>
        <taxon>Bacillales</taxon>
        <taxon>Paenibacillaceae</taxon>
        <taxon>Paenibacillus</taxon>
    </lineage>
</organism>
<feature type="domain" description="Methylguanine DNA methyltransferase ribonuclease-like" evidence="10">
    <location>
        <begin position="9"/>
        <end position="96"/>
    </location>
</feature>
<feature type="domain" description="Methylated-DNA-[protein]-cysteine S-methyltransferase DNA binding" evidence="9">
    <location>
        <begin position="100"/>
        <end position="179"/>
    </location>
</feature>
<dbReference type="InterPro" id="IPR001497">
    <property type="entry name" value="MethylDNA_cys_MeTrfase_AS"/>
</dbReference>
<dbReference type="SUPFAM" id="SSF53155">
    <property type="entry name" value="Methylated DNA-protein cysteine methyltransferase domain"/>
    <property type="match status" value="1"/>
</dbReference>
<keyword evidence="6" id="KW-0227">DNA damage</keyword>
<dbReference type="InterPro" id="IPR014048">
    <property type="entry name" value="MethylDNA_cys_MeTrfase_DNA-bd"/>
</dbReference>
<dbReference type="EMBL" id="JACVVD010000013">
    <property type="protein sequence ID" value="MBD0383781.1"/>
    <property type="molecule type" value="Genomic_DNA"/>
</dbReference>
<dbReference type="Gene3D" id="3.30.160.70">
    <property type="entry name" value="Methylated DNA-protein cysteine methyltransferase domain"/>
    <property type="match status" value="1"/>
</dbReference>
<comment type="catalytic activity">
    <reaction evidence="8">
        <text>a 6-O-methyl-2'-deoxyguanosine in DNA + L-cysteinyl-[protein] = S-methyl-L-cysteinyl-[protein] + a 2'-deoxyguanosine in DNA</text>
        <dbReference type="Rhea" id="RHEA:24000"/>
        <dbReference type="Rhea" id="RHEA-COMP:10131"/>
        <dbReference type="Rhea" id="RHEA-COMP:10132"/>
        <dbReference type="Rhea" id="RHEA-COMP:11367"/>
        <dbReference type="Rhea" id="RHEA-COMP:11368"/>
        <dbReference type="ChEBI" id="CHEBI:29950"/>
        <dbReference type="ChEBI" id="CHEBI:82612"/>
        <dbReference type="ChEBI" id="CHEBI:85445"/>
        <dbReference type="ChEBI" id="CHEBI:85448"/>
        <dbReference type="EC" id="2.1.1.63"/>
    </reaction>
</comment>
<evidence type="ECO:0000259" key="9">
    <source>
        <dbReference type="Pfam" id="PF01035"/>
    </source>
</evidence>
<evidence type="ECO:0000256" key="5">
    <source>
        <dbReference type="ARBA" id="ARBA00022679"/>
    </source>
</evidence>
<dbReference type="PROSITE" id="PS00374">
    <property type="entry name" value="MGMT"/>
    <property type="match status" value="1"/>
</dbReference>